<organism evidence="1 2">
    <name type="scientific">Strigomonas culicis</name>
    <dbReference type="NCBI Taxonomy" id="28005"/>
    <lineage>
        <taxon>Eukaryota</taxon>
        <taxon>Discoba</taxon>
        <taxon>Euglenozoa</taxon>
        <taxon>Kinetoplastea</taxon>
        <taxon>Metakinetoplastina</taxon>
        <taxon>Trypanosomatida</taxon>
        <taxon>Trypanosomatidae</taxon>
        <taxon>Strigomonadinae</taxon>
        <taxon>Strigomonas</taxon>
    </lineage>
</organism>
<dbReference type="AlphaFoldDB" id="S9UQX9"/>
<reference evidence="1 2" key="1">
    <citation type="journal article" date="2013" name="PLoS ONE">
        <title>Predicting the Proteins of Angomonas deanei, Strigomonas culicis and Their Respective Endosymbionts Reveals New Aspects of the Trypanosomatidae Family.</title>
        <authorList>
            <person name="Motta M.C."/>
            <person name="Martins A.C."/>
            <person name="de Souza S.S."/>
            <person name="Catta-Preta C.M."/>
            <person name="Silva R."/>
            <person name="Klein C.C."/>
            <person name="de Almeida L.G."/>
            <person name="de Lima Cunha O."/>
            <person name="Ciapina L.P."/>
            <person name="Brocchi M."/>
            <person name="Colabardini A.C."/>
            <person name="de Araujo Lima B."/>
            <person name="Machado C.R."/>
            <person name="de Almeida Soares C.M."/>
            <person name="Probst C.M."/>
            <person name="de Menezes C.B."/>
            <person name="Thompson C.E."/>
            <person name="Bartholomeu D.C."/>
            <person name="Gradia D.F."/>
            <person name="Pavoni D.P."/>
            <person name="Grisard E.C."/>
            <person name="Fantinatti-Garboggini F."/>
            <person name="Marchini F.K."/>
            <person name="Rodrigues-Luiz G.F."/>
            <person name="Wagner G."/>
            <person name="Goldman G.H."/>
            <person name="Fietto J.L."/>
            <person name="Elias M.C."/>
            <person name="Goldman M.H."/>
            <person name="Sagot M.F."/>
            <person name="Pereira M."/>
            <person name="Stoco P.H."/>
            <person name="de Mendonca-Neto R.P."/>
            <person name="Teixeira S.M."/>
            <person name="Maciel T.E."/>
            <person name="de Oliveira Mendes T.A."/>
            <person name="Urmenyi T.P."/>
            <person name="de Souza W."/>
            <person name="Schenkman S."/>
            <person name="de Vasconcelos A.T."/>
        </authorList>
    </citation>
    <scope>NUCLEOTIDE SEQUENCE [LARGE SCALE GENOMIC DNA]</scope>
</reference>
<dbReference type="EMBL" id="ATMH01003591">
    <property type="protein sequence ID" value="EPY31164.1"/>
    <property type="molecule type" value="Genomic_DNA"/>
</dbReference>
<keyword evidence="2" id="KW-1185">Reference proteome</keyword>
<evidence type="ECO:0000313" key="1">
    <source>
        <dbReference type="EMBL" id="EPY31164.1"/>
    </source>
</evidence>
<name>S9UQX9_9TRYP</name>
<dbReference type="Proteomes" id="UP000015354">
    <property type="component" value="Unassembled WGS sequence"/>
</dbReference>
<protein>
    <submittedName>
        <fullName evidence="1">Uncharacterized protein</fullName>
    </submittedName>
</protein>
<proteinExistence type="predicted"/>
<evidence type="ECO:0000313" key="2">
    <source>
        <dbReference type="Proteomes" id="UP000015354"/>
    </source>
</evidence>
<comment type="caution">
    <text evidence="1">The sequence shown here is derived from an EMBL/GenBank/DDBJ whole genome shotgun (WGS) entry which is preliminary data.</text>
</comment>
<sequence>MLVSRKLHQKLFSVPAHGQDSIRKLVYAPFAFLGGGDLHTLSSTLASAICFLEGYSMDDMDTKLEFEEGDKGQIVAHSQLTMVPYKAEIPFERNKVDIHQSILKLKKQKHVNVELEHKITLQKIQPDPMLDLAPTTHYTRDVSNSFNVEHDLNDALLKTTSLRSIRNMLSLSAQSGIILPRETLVSVLQRVGEKDEGLVSFISTNFDYEYDLEAILSNRHTFNTPIVERSLKRRKSRLELSREKKR</sequence>
<gene>
    <name evidence="1" type="ORF">STCU_03591</name>
</gene>
<accession>S9UQX9</accession>
<dbReference type="OrthoDB" id="277389at2759"/>